<gene>
    <name evidence="2" type="ORF">CVT26_001461</name>
</gene>
<name>A0A409WBC4_9AGAR</name>
<dbReference type="Proteomes" id="UP000284706">
    <property type="component" value="Unassembled WGS sequence"/>
</dbReference>
<evidence type="ECO:0000313" key="3">
    <source>
        <dbReference type="Proteomes" id="UP000284706"/>
    </source>
</evidence>
<protein>
    <submittedName>
        <fullName evidence="2">Uncharacterized protein</fullName>
    </submittedName>
</protein>
<reference evidence="2 3" key="1">
    <citation type="journal article" date="2018" name="Evol. Lett.">
        <title>Horizontal gene cluster transfer increased hallucinogenic mushroom diversity.</title>
        <authorList>
            <person name="Reynolds H.T."/>
            <person name="Vijayakumar V."/>
            <person name="Gluck-Thaler E."/>
            <person name="Korotkin H.B."/>
            <person name="Matheny P.B."/>
            <person name="Slot J.C."/>
        </authorList>
    </citation>
    <scope>NUCLEOTIDE SEQUENCE [LARGE SCALE GENOMIC DNA]</scope>
    <source>
        <strain evidence="2 3">SRW20</strain>
    </source>
</reference>
<sequence length="212" mass="22855">MVRSLSGRRSRATEVSHGGENAEQQARDVLAIVNRHTGVGLAALAVKNARLLFNFKLASVIVADGINLEQHEEDSLVGPRVLGPVIFVCPLLGALAVYGTTLISSSTKHSYDSADGLVLKCTCRSLGCGAEYVAWARHPLPPRHHLLTPPFPASAAPIPTTPQRHTSRAYIVVSRDASGHEFVHLDYTGSATLTARVFGKLERERGLVYRAD</sequence>
<comment type="caution">
    <text evidence="2">The sequence shown here is derived from an EMBL/GenBank/DDBJ whole genome shotgun (WGS) entry which is preliminary data.</text>
</comment>
<dbReference type="EMBL" id="NHYE01005226">
    <property type="protein sequence ID" value="PPQ75812.1"/>
    <property type="molecule type" value="Genomic_DNA"/>
</dbReference>
<organism evidence="2 3">
    <name type="scientific">Gymnopilus dilepis</name>
    <dbReference type="NCBI Taxonomy" id="231916"/>
    <lineage>
        <taxon>Eukaryota</taxon>
        <taxon>Fungi</taxon>
        <taxon>Dikarya</taxon>
        <taxon>Basidiomycota</taxon>
        <taxon>Agaricomycotina</taxon>
        <taxon>Agaricomycetes</taxon>
        <taxon>Agaricomycetidae</taxon>
        <taxon>Agaricales</taxon>
        <taxon>Agaricineae</taxon>
        <taxon>Hymenogastraceae</taxon>
        <taxon>Gymnopilus</taxon>
    </lineage>
</organism>
<dbReference type="InParanoid" id="A0A409WBC4"/>
<evidence type="ECO:0000313" key="2">
    <source>
        <dbReference type="EMBL" id="PPQ75812.1"/>
    </source>
</evidence>
<keyword evidence="3" id="KW-1185">Reference proteome</keyword>
<dbReference type="AlphaFoldDB" id="A0A409WBC4"/>
<feature type="region of interest" description="Disordered" evidence="1">
    <location>
        <begin position="1"/>
        <end position="21"/>
    </location>
</feature>
<accession>A0A409WBC4</accession>
<feature type="compositionally biased region" description="Basic residues" evidence="1">
    <location>
        <begin position="1"/>
        <end position="10"/>
    </location>
</feature>
<evidence type="ECO:0000256" key="1">
    <source>
        <dbReference type="SAM" id="MobiDB-lite"/>
    </source>
</evidence>
<dbReference type="STRING" id="231916.A0A409WBC4"/>
<proteinExistence type="predicted"/>
<dbReference type="Gene3D" id="3.40.50.10440">
    <property type="entry name" value="Dihydroxyacetone kinase, domain 1"/>
    <property type="match status" value="1"/>
</dbReference>